<evidence type="ECO:0000256" key="3">
    <source>
        <dbReference type="ARBA" id="ARBA00022679"/>
    </source>
</evidence>
<dbReference type="AlphaFoldDB" id="A0A6I4T6K3"/>
<keyword evidence="3 6" id="KW-0808">Transferase</keyword>
<keyword evidence="7" id="KW-1185">Reference proteome</keyword>
<evidence type="ECO:0000313" key="6">
    <source>
        <dbReference type="EMBL" id="MXO66069.1"/>
    </source>
</evidence>
<comment type="caution">
    <text evidence="6">The sequence shown here is derived from an EMBL/GenBank/DDBJ whole genome shotgun (WGS) entry which is preliminary data.</text>
</comment>
<feature type="domain" description="Type II secretion system protein GspE N-terminal" evidence="5">
    <location>
        <begin position="63"/>
        <end position="146"/>
    </location>
</feature>
<organism evidence="6 7">
    <name type="scientific">Altericroceibacterium endophyticum</name>
    <dbReference type="NCBI Taxonomy" id="1808508"/>
    <lineage>
        <taxon>Bacteria</taxon>
        <taxon>Pseudomonadati</taxon>
        <taxon>Pseudomonadota</taxon>
        <taxon>Alphaproteobacteria</taxon>
        <taxon>Sphingomonadales</taxon>
        <taxon>Erythrobacteraceae</taxon>
        <taxon>Altericroceibacterium</taxon>
    </lineage>
</organism>
<gene>
    <name evidence="6" type="ORF">GRI91_09915</name>
</gene>
<proteinExistence type="inferred from homology"/>
<feature type="transmembrane region" description="Helical" evidence="4">
    <location>
        <begin position="539"/>
        <end position="562"/>
    </location>
</feature>
<dbReference type="PANTHER" id="PTHR43630">
    <property type="entry name" value="POLY-BETA-1,6-N-ACETYL-D-GLUCOSAMINE SYNTHASE"/>
    <property type="match status" value="1"/>
</dbReference>
<accession>A0A6I4T6K3</accession>
<feature type="transmembrane region" description="Helical" evidence="4">
    <location>
        <begin position="488"/>
        <end position="509"/>
    </location>
</feature>
<dbReference type="GO" id="GO:0016757">
    <property type="term" value="F:glycosyltransferase activity"/>
    <property type="evidence" value="ECO:0007669"/>
    <property type="project" value="UniProtKB-KW"/>
</dbReference>
<evidence type="ECO:0000313" key="7">
    <source>
        <dbReference type="Proteomes" id="UP000438476"/>
    </source>
</evidence>
<comment type="similarity">
    <text evidence="1">Belongs to the glycosyltransferase 2 family.</text>
</comment>
<keyword evidence="4" id="KW-0472">Membrane</keyword>
<reference evidence="6 7" key="1">
    <citation type="submission" date="2019-12" db="EMBL/GenBank/DDBJ databases">
        <title>Genomic-based taxomic classification of the family Erythrobacteraceae.</title>
        <authorList>
            <person name="Xu L."/>
        </authorList>
    </citation>
    <scope>NUCLEOTIDE SEQUENCE [LARGE SCALE GENOMIC DNA]</scope>
    <source>
        <strain evidence="6 7">LMG 29518</strain>
    </source>
</reference>
<dbReference type="InterPro" id="IPR007831">
    <property type="entry name" value="T2SS_GspE_N"/>
</dbReference>
<dbReference type="InterPro" id="IPR029044">
    <property type="entry name" value="Nucleotide-diphossugar_trans"/>
</dbReference>
<dbReference type="SUPFAM" id="SSF53448">
    <property type="entry name" value="Nucleotide-diphospho-sugar transferases"/>
    <property type="match status" value="1"/>
</dbReference>
<dbReference type="Pfam" id="PF13641">
    <property type="entry name" value="Glyco_tranf_2_3"/>
    <property type="match status" value="1"/>
</dbReference>
<evidence type="ECO:0000256" key="2">
    <source>
        <dbReference type="ARBA" id="ARBA00022676"/>
    </source>
</evidence>
<dbReference type="CDD" id="cd06427">
    <property type="entry name" value="CESA_like_2"/>
    <property type="match status" value="1"/>
</dbReference>
<keyword evidence="4" id="KW-0812">Transmembrane</keyword>
<dbReference type="InterPro" id="IPR037257">
    <property type="entry name" value="T2SS_E_N_sf"/>
</dbReference>
<keyword evidence="2" id="KW-0328">Glycosyltransferase</keyword>
<feature type="transmembrane region" description="Helical" evidence="4">
    <location>
        <begin position="197"/>
        <end position="220"/>
    </location>
</feature>
<dbReference type="RefSeq" id="WP_160736517.1">
    <property type="nucleotide sequence ID" value="NZ_WTYT01000004.1"/>
</dbReference>
<dbReference type="PANTHER" id="PTHR43630:SF1">
    <property type="entry name" value="POLY-BETA-1,6-N-ACETYL-D-GLUCOSAMINE SYNTHASE"/>
    <property type="match status" value="1"/>
</dbReference>
<feature type="transmembrane region" description="Helical" evidence="4">
    <location>
        <begin position="169"/>
        <end position="191"/>
    </location>
</feature>
<dbReference type="EMBL" id="WTYT01000004">
    <property type="protein sequence ID" value="MXO66069.1"/>
    <property type="molecule type" value="Genomic_DNA"/>
</dbReference>
<evidence type="ECO:0000256" key="4">
    <source>
        <dbReference type="SAM" id="Phobius"/>
    </source>
</evidence>
<dbReference type="Pfam" id="PF05157">
    <property type="entry name" value="MshEN"/>
    <property type="match status" value="1"/>
</dbReference>
<dbReference type="Proteomes" id="UP000438476">
    <property type="component" value="Unassembled WGS sequence"/>
</dbReference>
<feature type="transmembrane region" description="Helical" evidence="4">
    <location>
        <begin position="568"/>
        <end position="590"/>
    </location>
</feature>
<sequence length="629" mass="71673">MAELTAADSWTGDFLADQGLLTAEQLNEAELLAERWGTNLPDVMLARSWFDADTYFQLLADRFNLEYVRLGEQPADPELLQEAEVSAYMEQLTIPWRRVNGRMVVATARPGPEAIVFCRSRWGADFDMVITRKGDIQAAVQTVFSARYSHGAVFDLAERDPVMSAQTVFMPWQIVTAWLVVTLAALALIAAPVPTLILLNIIMSVFYLGNFVFKGVLVWAGGLQQDNRARELDAAARMLRDEDLPIYTVLVPMFREPDVLPILANALRSLDYPTAKLDIKIVLEEGDHETIDAAVALGLEEVFEIIRVPPSQPQTKPKACNYAFRFARGDYLVIFDAEDKPEPDQLRKVVAAFNRSAENVACVQCRLNYYNRDENWLTRLFTLDYSLWFDLMLPGLERLKVPIPLGGTSNHFRMDVLRELNAWDPFNVTEDADLGIRMTQKGYEVRLVDSTTFEEANVSQSNWIRQRSRWIKGYMQTFLVHSRRPLHLYRTIGFTGVLGFVFFIGGTMMSGLLNPIFWGIFAIWFVSQTGIFDLFFPPILLYISLFNLLAGNGMFIFLTMLAPFRRNWLQLTPFSLTVIWYWMLMSVAAWKGAWQLVTRPFYWEKTEHGLSKHTADEVAKASIKQGAAI</sequence>
<dbReference type="OrthoDB" id="7431422at2"/>
<name>A0A6I4T6K3_9SPHN</name>
<evidence type="ECO:0000259" key="5">
    <source>
        <dbReference type="Pfam" id="PF05157"/>
    </source>
</evidence>
<dbReference type="Gene3D" id="3.90.550.10">
    <property type="entry name" value="Spore Coat Polysaccharide Biosynthesis Protein SpsA, Chain A"/>
    <property type="match status" value="1"/>
</dbReference>
<protein>
    <submittedName>
        <fullName evidence="6">Glycosyltransferase</fullName>
    </submittedName>
</protein>
<evidence type="ECO:0000256" key="1">
    <source>
        <dbReference type="ARBA" id="ARBA00006739"/>
    </source>
</evidence>
<keyword evidence="4" id="KW-1133">Transmembrane helix</keyword>
<dbReference type="SUPFAM" id="SSF160246">
    <property type="entry name" value="EspE N-terminal domain-like"/>
    <property type="match status" value="1"/>
</dbReference>